<feature type="transmembrane region" description="Helical" evidence="2">
    <location>
        <begin position="342"/>
        <end position="363"/>
    </location>
</feature>
<evidence type="ECO:0000256" key="2">
    <source>
        <dbReference type="SAM" id="Phobius"/>
    </source>
</evidence>
<dbReference type="Proteomes" id="UP000317685">
    <property type="component" value="Unassembled WGS sequence"/>
</dbReference>
<keyword evidence="4" id="KW-1185">Reference proteome</keyword>
<dbReference type="EMBL" id="VIWZ01000001">
    <property type="protein sequence ID" value="TWG20111.1"/>
    <property type="molecule type" value="Genomic_DNA"/>
</dbReference>
<accession>A0A561W8A7</accession>
<sequence>MVGREGGRRVSTGFRPLALTAALIAALSAARSGPKWRGRGRSHTVPDVDGRRSFPEDQEPRWYPDERGRGHGESEWRGAGEPRYRDTDVPEQRGPNESHSVEDTGVGRRREPDSGRFGAVDAGRFGGAAESDSGRLSAVDTGRFGGAPESNSGRFGAVDAQSGRFGAGEPESGRFGAVDPLGDARPEIDGYRATRSRRADRDPSEISGELPGRWGVPESTGAGAPLTVRDPSETSGELPGRRAARESTGTDAPLTVAREEAGRSLTPVGETPPGAVADQARPAPLGGYPIIEPTRGGGETPHPLEMPTGPMPGIGPRPDLPTGEPSVYPPAADGVYRTRRPVLAVLFALLVLIFEVPALRVLLAGVTGDPVDAGNVVVGIALVAALPIFAIGLYGLRTGGLALSDTGRGWLRPPTAYLTVGLVLFIAAALAAG</sequence>
<comment type="caution">
    <text evidence="3">The sequence shown here is derived from an EMBL/GenBank/DDBJ whole genome shotgun (WGS) entry which is preliminary data.</text>
</comment>
<feature type="compositionally biased region" description="Basic and acidic residues" evidence="1">
    <location>
        <begin position="44"/>
        <end position="114"/>
    </location>
</feature>
<dbReference type="AlphaFoldDB" id="A0A561W8A7"/>
<evidence type="ECO:0000256" key="1">
    <source>
        <dbReference type="SAM" id="MobiDB-lite"/>
    </source>
</evidence>
<reference evidence="3 4" key="1">
    <citation type="submission" date="2019-06" db="EMBL/GenBank/DDBJ databases">
        <title>Sequencing the genomes of 1000 actinobacteria strains.</title>
        <authorList>
            <person name="Klenk H.-P."/>
        </authorList>
    </citation>
    <scope>NUCLEOTIDE SEQUENCE [LARGE SCALE GENOMIC DNA]</scope>
    <source>
        <strain evidence="3 4">DSM 45885</strain>
    </source>
</reference>
<feature type="transmembrane region" description="Helical" evidence="2">
    <location>
        <begin position="416"/>
        <end position="432"/>
    </location>
</feature>
<evidence type="ECO:0000313" key="3">
    <source>
        <dbReference type="EMBL" id="TWG20111.1"/>
    </source>
</evidence>
<name>A0A561W8A7_9ACTN</name>
<gene>
    <name evidence="3" type="ORF">FHU34_115505</name>
</gene>
<keyword evidence="2" id="KW-0472">Membrane</keyword>
<keyword evidence="2" id="KW-0812">Transmembrane</keyword>
<feature type="transmembrane region" description="Helical" evidence="2">
    <location>
        <begin position="375"/>
        <end position="396"/>
    </location>
</feature>
<evidence type="ECO:0000313" key="4">
    <source>
        <dbReference type="Proteomes" id="UP000317685"/>
    </source>
</evidence>
<feature type="compositionally biased region" description="Basic and acidic residues" evidence="1">
    <location>
        <begin position="182"/>
        <end position="204"/>
    </location>
</feature>
<proteinExistence type="predicted"/>
<protein>
    <submittedName>
        <fullName evidence="3">Uncharacterized protein</fullName>
    </submittedName>
</protein>
<organism evidence="3 4">
    <name type="scientific">Micromonospora taraxaci</name>
    <dbReference type="NCBI Taxonomy" id="1316803"/>
    <lineage>
        <taxon>Bacteria</taxon>
        <taxon>Bacillati</taxon>
        <taxon>Actinomycetota</taxon>
        <taxon>Actinomycetes</taxon>
        <taxon>Micromonosporales</taxon>
        <taxon>Micromonosporaceae</taxon>
        <taxon>Micromonospora</taxon>
    </lineage>
</organism>
<keyword evidence="2" id="KW-1133">Transmembrane helix</keyword>
<feature type="region of interest" description="Disordered" evidence="1">
    <location>
        <begin position="163"/>
        <end position="253"/>
    </location>
</feature>
<feature type="region of interest" description="Disordered" evidence="1">
    <location>
        <begin position="30"/>
        <end position="137"/>
    </location>
</feature>